<dbReference type="EC" id="5.6.2.4" evidence="12"/>
<dbReference type="Gene3D" id="3.40.50.300">
    <property type="entry name" value="P-loop containing nucleotide triphosphate hydrolases"/>
    <property type="match status" value="2"/>
</dbReference>
<evidence type="ECO:0000256" key="1">
    <source>
        <dbReference type="ARBA" id="ARBA00022515"/>
    </source>
</evidence>
<comment type="similarity">
    <text evidence="12">Belongs to the helicase family. PriA subfamily.</text>
</comment>
<dbReference type="PANTHER" id="PTHR30580">
    <property type="entry name" value="PRIMOSOMAL PROTEIN N"/>
    <property type="match status" value="1"/>
</dbReference>
<dbReference type="EMBL" id="JACJFM010000021">
    <property type="protein sequence ID" value="MBB1487978.1"/>
    <property type="molecule type" value="Genomic_DNA"/>
</dbReference>
<evidence type="ECO:0000256" key="10">
    <source>
        <dbReference type="ARBA" id="ARBA00023235"/>
    </source>
</evidence>
<dbReference type="CDD" id="cd17929">
    <property type="entry name" value="DEXHc_priA"/>
    <property type="match status" value="1"/>
</dbReference>
<evidence type="ECO:0000256" key="11">
    <source>
        <dbReference type="ARBA" id="ARBA00048988"/>
    </source>
</evidence>
<evidence type="ECO:0000256" key="9">
    <source>
        <dbReference type="ARBA" id="ARBA00023125"/>
    </source>
</evidence>
<evidence type="ECO:0000256" key="8">
    <source>
        <dbReference type="ARBA" id="ARBA00022840"/>
    </source>
</evidence>
<evidence type="ECO:0000313" key="16">
    <source>
        <dbReference type="Proteomes" id="UP000565262"/>
    </source>
</evidence>
<feature type="binding site" evidence="12">
    <location>
        <position position="464"/>
    </location>
    <ligand>
        <name>Zn(2+)</name>
        <dbReference type="ChEBI" id="CHEBI:29105"/>
        <label>2</label>
    </ligand>
</feature>
<dbReference type="Gene3D" id="3.40.1440.60">
    <property type="entry name" value="PriA, 3(prime) DNA-binding domain"/>
    <property type="match status" value="1"/>
</dbReference>
<name>A0A839ISM3_9GAMM</name>
<dbReference type="CDD" id="cd18804">
    <property type="entry name" value="SF2_C_priA"/>
    <property type="match status" value="1"/>
</dbReference>
<dbReference type="GO" id="GO:1990077">
    <property type="term" value="C:primosome complex"/>
    <property type="evidence" value="ECO:0007669"/>
    <property type="project" value="UniProtKB-UniRule"/>
</dbReference>
<dbReference type="GO" id="GO:0003677">
    <property type="term" value="F:DNA binding"/>
    <property type="evidence" value="ECO:0007669"/>
    <property type="project" value="UniProtKB-UniRule"/>
</dbReference>
<dbReference type="Pfam" id="PF17764">
    <property type="entry name" value="PriA_3primeBD"/>
    <property type="match status" value="1"/>
</dbReference>
<dbReference type="InterPro" id="IPR040498">
    <property type="entry name" value="PriA_CRR"/>
</dbReference>
<dbReference type="GO" id="GO:0006302">
    <property type="term" value="P:double-strand break repair"/>
    <property type="evidence" value="ECO:0007669"/>
    <property type="project" value="InterPro"/>
</dbReference>
<dbReference type="SMART" id="SM00487">
    <property type="entry name" value="DEXDc"/>
    <property type="match status" value="1"/>
</dbReference>
<keyword evidence="6 12" id="KW-0347">Helicase</keyword>
<comment type="cofactor">
    <cofactor evidence="12">
        <name>Zn(2+)</name>
        <dbReference type="ChEBI" id="CHEBI:29105"/>
    </cofactor>
    <text evidence="12">Binds 2 zinc ions per subunit.</text>
</comment>
<dbReference type="SMART" id="SM00490">
    <property type="entry name" value="HELICc"/>
    <property type="match status" value="1"/>
</dbReference>
<comment type="catalytic activity">
    <reaction evidence="12">
        <text>Couples ATP hydrolysis with the unwinding of duplex DNA by translocating in the 3'-5' direction.</text>
        <dbReference type="EC" id="5.6.2.4"/>
    </reaction>
</comment>
<evidence type="ECO:0000256" key="5">
    <source>
        <dbReference type="ARBA" id="ARBA00022801"/>
    </source>
</evidence>
<comment type="caution">
    <text evidence="15">The sequence shown here is derived from an EMBL/GenBank/DDBJ whole genome shotgun (WGS) entry which is preliminary data.</text>
</comment>
<organism evidence="15 16">
    <name type="scientific">Oceanospirillum sediminis</name>
    <dbReference type="NCBI Taxonomy" id="2760088"/>
    <lineage>
        <taxon>Bacteria</taxon>
        <taxon>Pseudomonadati</taxon>
        <taxon>Pseudomonadota</taxon>
        <taxon>Gammaproteobacteria</taxon>
        <taxon>Oceanospirillales</taxon>
        <taxon>Oceanospirillaceae</taxon>
        <taxon>Oceanospirillum</taxon>
    </lineage>
</organism>
<dbReference type="InterPro" id="IPR041222">
    <property type="entry name" value="PriA_3primeBD"/>
</dbReference>
<dbReference type="InterPro" id="IPR011545">
    <property type="entry name" value="DEAD/DEAH_box_helicase_dom"/>
</dbReference>
<dbReference type="InterPro" id="IPR041236">
    <property type="entry name" value="PriA_C"/>
</dbReference>
<keyword evidence="7 12" id="KW-0862">Zinc</keyword>
<dbReference type="InterPro" id="IPR014001">
    <property type="entry name" value="Helicase_ATP-bd"/>
</dbReference>
<comment type="function">
    <text evidence="12">Initiates the restart of stalled replication forks, which reloads the replicative helicase on sites other than the origin of replication. Recognizes and binds to abandoned replication forks and remodels them to uncover a helicase loading site. Promotes assembly of the primosome at these replication forks.</text>
</comment>
<keyword evidence="10 12" id="KW-0413">Isomerase</keyword>
<dbReference type="Proteomes" id="UP000565262">
    <property type="component" value="Unassembled WGS sequence"/>
</dbReference>
<dbReference type="PANTHER" id="PTHR30580:SF0">
    <property type="entry name" value="PRIMOSOMAL PROTEIN N"/>
    <property type="match status" value="1"/>
</dbReference>
<comment type="catalytic activity">
    <reaction evidence="11 12">
        <text>ATP + H2O = ADP + phosphate + H(+)</text>
        <dbReference type="Rhea" id="RHEA:13065"/>
        <dbReference type="ChEBI" id="CHEBI:15377"/>
        <dbReference type="ChEBI" id="CHEBI:15378"/>
        <dbReference type="ChEBI" id="CHEBI:30616"/>
        <dbReference type="ChEBI" id="CHEBI:43474"/>
        <dbReference type="ChEBI" id="CHEBI:456216"/>
        <dbReference type="EC" id="5.6.2.4"/>
    </reaction>
</comment>
<dbReference type="InterPro" id="IPR027417">
    <property type="entry name" value="P-loop_NTPase"/>
</dbReference>
<reference evidence="15 16" key="1">
    <citation type="submission" date="2020-08" db="EMBL/GenBank/DDBJ databases">
        <title>Oceanospirillum sp. nov. isolated from marine sediment.</title>
        <authorList>
            <person name="Ji X."/>
        </authorList>
    </citation>
    <scope>NUCLEOTIDE SEQUENCE [LARGE SCALE GENOMIC DNA]</scope>
    <source>
        <strain evidence="15 16">D5</strain>
    </source>
</reference>
<dbReference type="FunFam" id="3.40.1440.60:FF:000001">
    <property type="entry name" value="Primosomal protein N"/>
    <property type="match status" value="1"/>
</dbReference>
<dbReference type="Pfam" id="PF00271">
    <property type="entry name" value="Helicase_C"/>
    <property type="match status" value="1"/>
</dbReference>
<keyword evidence="1 12" id="KW-0639">Primosome</keyword>
<dbReference type="HAMAP" id="MF_00983">
    <property type="entry name" value="PriA"/>
    <property type="match status" value="1"/>
</dbReference>
<dbReference type="RefSeq" id="WP_182809752.1">
    <property type="nucleotide sequence ID" value="NZ_JACJFM010000021.1"/>
</dbReference>
<protein>
    <recommendedName>
        <fullName evidence="12">Replication restart protein PriA</fullName>
    </recommendedName>
    <alternativeName>
        <fullName evidence="12">ATP-dependent DNA helicase PriA</fullName>
        <ecNumber evidence="12">5.6.2.4</ecNumber>
    </alternativeName>
    <alternativeName>
        <fullName evidence="12">DNA 3'-5' helicase PriA</fullName>
    </alternativeName>
</protein>
<evidence type="ECO:0000259" key="14">
    <source>
        <dbReference type="PROSITE" id="PS51194"/>
    </source>
</evidence>
<evidence type="ECO:0000256" key="6">
    <source>
        <dbReference type="ARBA" id="ARBA00022806"/>
    </source>
</evidence>
<feature type="binding site" evidence="12">
    <location>
        <position position="461"/>
    </location>
    <ligand>
        <name>Zn(2+)</name>
        <dbReference type="ChEBI" id="CHEBI:29105"/>
        <label>2</label>
    </ligand>
</feature>
<dbReference type="InterPro" id="IPR005259">
    <property type="entry name" value="PriA"/>
</dbReference>
<dbReference type="GO" id="GO:0016787">
    <property type="term" value="F:hydrolase activity"/>
    <property type="evidence" value="ECO:0007669"/>
    <property type="project" value="UniProtKB-KW"/>
</dbReference>
<evidence type="ECO:0000313" key="15">
    <source>
        <dbReference type="EMBL" id="MBB1487978.1"/>
    </source>
</evidence>
<evidence type="ECO:0000256" key="4">
    <source>
        <dbReference type="ARBA" id="ARBA00022741"/>
    </source>
</evidence>
<keyword evidence="2 12" id="KW-0235">DNA replication</keyword>
<evidence type="ECO:0000256" key="2">
    <source>
        <dbReference type="ARBA" id="ARBA00022705"/>
    </source>
</evidence>
<dbReference type="GO" id="GO:0006269">
    <property type="term" value="P:DNA replication, synthesis of primer"/>
    <property type="evidence" value="ECO:0007669"/>
    <property type="project" value="UniProtKB-KW"/>
</dbReference>
<feature type="binding site" evidence="12">
    <location>
        <position position="492"/>
    </location>
    <ligand>
        <name>Zn(2+)</name>
        <dbReference type="ChEBI" id="CHEBI:29105"/>
        <label>1</label>
    </ligand>
</feature>
<keyword evidence="4 12" id="KW-0547">Nucleotide-binding</keyword>
<feature type="binding site" evidence="12">
    <location>
        <position position="452"/>
    </location>
    <ligand>
        <name>Zn(2+)</name>
        <dbReference type="ChEBI" id="CHEBI:29105"/>
        <label>1</label>
    </ligand>
</feature>
<sequence length="754" mass="84445">MSSLFEDDLPVIRVALPVPLRRCFDYVLPPRLQNHYLPLGARVRVPYRNKELIGVIMQRQVVPEIEPEKLRPVSDLLDDGALLSDDQLKLAQWLARYCHAPVGEVVSLMLPPLLRQGGVAHIQEEAYWQLTLSGRQLDPADMKRATRQAALLTELQKHEQPVAASVLRALGFTQSQMTALEDKGLARYEMQTRQAPELKQAPKRAVLAQLSLPLNDEQAHAVSHVSGLLHCNNTSLLQGVTGSGKTEVYLQIAEAALKKGQQVLVLVPEIGLAPQTVERFRQRFSVPVLTFHSGLNDKERLDAWLLSRNGKAGVLIGTRSAVLTPFKDLGLIIVDEEHDASYKQGDGVRYSARDAAVVRGSMLSIPVLLGSATPSLESLYNAREGRYSWLKLNQRAEKASQLPEVYLHDIKTRRMQSGLDAGLIPVISSHLEQGGQVLVFINRRGFSPALMCHECGWLAQCEQCDARMTLHKEPPRLHCHHCDNIQPIPKICPNCFHAELKPVGSGTERTEEVLEQAFSDWPVYRIDRDSVSRKGAMEKVLAKIHTGEPCVLVGTQMLAKGHHFPEVSLVVVLDADGGFYSADFRGLERMGQLLTQVAGRAGRASRRGKVVVQTHHSEDELLALLAGHDYPEFSQRLLEQREEGLLPPYTYMALLRAESHRVQDVDSFLQNVLQTTRTWGQQPDIQLSDEVEVTGPMPAPMERRNGRYHMQVWLQSPRRASLHSRLDLLVQAIEAEPLSRKVRWSLDVDPQEML</sequence>
<feature type="binding site" evidence="12">
    <location>
        <position position="455"/>
    </location>
    <ligand>
        <name>Zn(2+)</name>
        <dbReference type="ChEBI" id="CHEBI:29105"/>
        <label>1</label>
    </ligand>
</feature>
<evidence type="ECO:0000256" key="3">
    <source>
        <dbReference type="ARBA" id="ARBA00022723"/>
    </source>
</evidence>
<dbReference type="NCBIfam" id="NF004067">
    <property type="entry name" value="PRK05580.1-4"/>
    <property type="match status" value="1"/>
</dbReference>
<dbReference type="InterPro" id="IPR001650">
    <property type="entry name" value="Helicase_C-like"/>
</dbReference>
<proteinExistence type="inferred from homology"/>
<feature type="binding site" evidence="12">
    <location>
        <position position="482"/>
    </location>
    <ligand>
        <name>Zn(2+)</name>
        <dbReference type="ChEBI" id="CHEBI:29105"/>
        <label>2</label>
    </ligand>
</feature>
<evidence type="ECO:0000259" key="13">
    <source>
        <dbReference type="PROSITE" id="PS51192"/>
    </source>
</evidence>
<feature type="binding site" evidence="12">
    <location>
        <position position="479"/>
    </location>
    <ligand>
        <name>Zn(2+)</name>
        <dbReference type="ChEBI" id="CHEBI:29105"/>
        <label>2</label>
    </ligand>
</feature>
<feature type="binding site" evidence="12">
    <location>
        <position position="495"/>
    </location>
    <ligand>
        <name>Zn(2+)</name>
        <dbReference type="ChEBI" id="CHEBI:29105"/>
        <label>1</label>
    </ligand>
</feature>
<dbReference type="Pfam" id="PF18074">
    <property type="entry name" value="PriA_C"/>
    <property type="match status" value="1"/>
</dbReference>
<evidence type="ECO:0000256" key="12">
    <source>
        <dbReference type="HAMAP-Rule" id="MF_00983"/>
    </source>
</evidence>
<keyword evidence="16" id="KW-1185">Reference proteome</keyword>
<dbReference type="PROSITE" id="PS51192">
    <property type="entry name" value="HELICASE_ATP_BIND_1"/>
    <property type="match status" value="1"/>
</dbReference>
<dbReference type="GO" id="GO:0008270">
    <property type="term" value="F:zinc ion binding"/>
    <property type="evidence" value="ECO:0007669"/>
    <property type="project" value="UniProtKB-UniRule"/>
</dbReference>
<accession>A0A839ISM3</accession>
<dbReference type="Pfam" id="PF00270">
    <property type="entry name" value="DEAD"/>
    <property type="match status" value="1"/>
</dbReference>
<dbReference type="NCBIfam" id="NF004065">
    <property type="entry name" value="PRK05580.1-1"/>
    <property type="match status" value="1"/>
</dbReference>
<keyword evidence="3 12" id="KW-0479">Metal-binding</keyword>
<feature type="domain" description="Helicase ATP-binding" evidence="13">
    <location>
        <begin position="226"/>
        <end position="392"/>
    </location>
</feature>
<dbReference type="GO" id="GO:0043138">
    <property type="term" value="F:3'-5' DNA helicase activity"/>
    <property type="evidence" value="ECO:0007669"/>
    <property type="project" value="UniProtKB-EC"/>
</dbReference>
<dbReference type="SUPFAM" id="SSF52540">
    <property type="entry name" value="P-loop containing nucleoside triphosphate hydrolases"/>
    <property type="match status" value="1"/>
</dbReference>
<dbReference type="PROSITE" id="PS51194">
    <property type="entry name" value="HELICASE_CTER"/>
    <property type="match status" value="1"/>
</dbReference>
<dbReference type="AlphaFoldDB" id="A0A839ISM3"/>
<feature type="domain" description="Helicase C-terminal" evidence="14">
    <location>
        <begin position="477"/>
        <end position="646"/>
    </location>
</feature>
<dbReference type="InterPro" id="IPR042115">
    <property type="entry name" value="PriA_3primeBD_sf"/>
</dbReference>
<evidence type="ECO:0000256" key="7">
    <source>
        <dbReference type="ARBA" id="ARBA00022833"/>
    </source>
</evidence>
<gene>
    <name evidence="12" type="primary">priA</name>
    <name evidence="15" type="ORF">H4O21_15330</name>
</gene>
<dbReference type="GO" id="GO:0005524">
    <property type="term" value="F:ATP binding"/>
    <property type="evidence" value="ECO:0007669"/>
    <property type="project" value="UniProtKB-UniRule"/>
</dbReference>
<dbReference type="Pfam" id="PF18319">
    <property type="entry name" value="Zn_ribbon_PriA"/>
    <property type="match status" value="1"/>
</dbReference>
<keyword evidence="9 12" id="KW-0238">DNA-binding</keyword>
<dbReference type="GO" id="GO:0006310">
    <property type="term" value="P:DNA recombination"/>
    <property type="evidence" value="ECO:0007669"/>
    <property type="project" value="InterPro"/>
</dbReference>
<dbReference type="FunFam" id="3.40.50.300:FF:000489">
    <property type="entry name" value="Primosome assembly protein PriA"/>
    <property type="match status" value="1"/>
</dbReference>
<keyword evidence="5 12" id="KW-0378">Hydrolase</keyword>
<keyword evidence="8 12" id="KW-0067">ATP-binding</keyword>
<dbReference type="NCBIfam" id="TIGR00595">
    <property type="entry name" value="priA"/>
    <property type="match status" value="1"/>
</dbReference>
<comment type="subunit">
    <text evidence="12">Component of the replication restart primosome.</text>
</comment>
<dbReference type="GO" id="GO:0006270">
    <property type="term" value="P:DNA replication initiation"/>
    <property type="evidence" value="ECO:0007669"/>
    <property type="project" value="TreeGrafter"/>
</dbReference>